<dbReference type="SUPFAM" id="SSF52172">
    <property type="entry name" value="CheY-like"/>
    <property type="match status" value="1"/>
</dbReference>
<dbReference type="InterPro" id="IPR016032">
    <property type="entry name" value="Sig_transdc_resp-reg_C-effctor"/>
</dbReference>
<reference evidence="6 7" key="1">
    <citation type="submission" date="2017-04" db="EMBL/GenBank/DDBJ databases">
        <authorList>
            <person name="Afonso C.L."/>
            <person name="Miller P.J."/>
            <person name="Scott M.A."/>
            <person name="Spackman E."/>
            <person name="Goraichik I."/>
            <person name="Dimitrov K.M."/>
            <person name="Suarez D.L."/>
            <person name="Swayne D.E."/>
        </authorList>
    </citation>
    <scope>NUCLEOTIDE SEQUENCE [LARGE SCALE GENOMIC DNA]</scope>
    <source>
        <strain evidence="6 7">A2P</strain>
    </source>
</reference>
<dbReference type="Pfam" id="PF00196">
    <property type="entry name" value="GerE"/>
    <property type="match status" value="1"/>
</dbReference>
<keyword evidence="1" id="KW-0238">DNA-binding</keyword>
<evidence type="ECO:0000313" key="7">
    <source>
        <dbReference type="Proteomes" id="UP000192936"/>
    </source>
</evidence>
<feature type="domain" description="Response regulatory" evidence="5">
    <location>
        <begin position="5"/>
        <end position="115"/>
    </location>
</feature>
<dbReference type="GO" id="GO:0003677">
    <property type="term" value="F:DNA binding"/>
    <property type="evidence" value="ECO:0007669"/>
    <property type="project" value="UniProtKB-KW"/>
</dbReference>
<dbReference type="PANTHER" id="PTHR43214:SF42">
    <property type="entry name" value="TRANSCRIPTIONAL REGULATORY PROTEIN DESR"/>
    <property type="match status" value="1"/>
</dbReference>
<evidence type="ECO:0000256" key="2">
    <source>
        <dbReference type="PROSITE-ProRule" id="PRU00169"/>
    </source>
</evidence>
<dbReference type="OrthoDB" id="3170288at2"/>
<dbReference type="SMART" id="SM00421">
    <property type="entry name" value="HTH_LUXR"/>
    <property type="match status" value="1"/>
</dbReference>
<dbReference type="PROSITE" id="PS50043">
    <property type="entry name" value="HTH_LUXR_2"/>
    <property type="match status" value="1"/>
</dbReference>
<feature type="domain" description="HTH luxR-type" evidence="4">
    <location>
        <begin position="140"/>
        <end position="205"/>
    </location>
</feature>
<evidence type="ECO:0000259" key="4">
    <source>
        <dbReference type="PROSITE" id="PS50043"/>
    </source>
</evidence>
<dbReference type="SUPFAM" id="SSF46894">
    <property type="entry name" value="C-terminal effector domain of the bipartite response regulators"/>
    <property type="match status" value="1"/>
</dbReference>
<dbReference type="RefSeq" id="WP_085091321.1">
    <property type="nucleotide sequence ID" value="NZ_FXAK01000009.1"/>
</dbReference>
<evidence type="ECO:0000256" key="1">
    <source>
        <dbReference type="ARBA" id="ARBA00023125"/>
    </source>
</evidence>
<organism evidence="6 7">
    <name type="scientific">Azospirillum oryzae</name>
    <dbReference type="NCBI Taxonomy" id="286727"/>
    <lineage>
        <taxon>Bacteria</taxon>
        <taxon>Pseudomonadati</taxon>
        <taxon>Pseudomonadota</taxon>
        <taxon>Alphaproteobacteria</taxon>
        <taxon>Rhodospirillales</taxon>
        <taxon>Azospirillaceae</taxon>
        <taxon>Azospirillum</taxon>
    </lineage>
</organism>
<dbReference type="EMBL" id="FXAK01000009">
    <property type="protein sequence ID" value="SMF88673.1"/>
    <property type="molecule type" value="Genomic_DNA"/>
</dbReference>
<feature type="region of interest" description="Disordered" evidence="3">
    <location>
        <begin position="212"/>
        <end position="255"/>
    </location>
</feature>
<dbReference type="PROSITE" id="PS50110">
    <property type="entry name" value="RESPONSE_REGULATORY"/>
    <property type="match status" value="1"/>
</dbReference>
<feature type="modified residue" description="4-aspartylphosphate" evidence="2">
    <location>
        <position position="52"/>
    </location>
</feature>
<dbReference type="STRING" id="286727.SAMN02982917_6482"/>
<keyword evidence="2" id="KW-0597">Phosphoprotein</keyword>
<dbReference type="InterPro" id="IPR011006">
    <property type="entry name" value="CheY-like_superfamily"/>
</dbReference>
<dbReference type="PANTHER" id="PTHR43214">
    <property type="entry name" value="TWO-COMPONENT RESPONSE REGULATOR"/>
    <property type="match status" value="1"/>
</dbReference>
<dbReference type="CDD" id="cd06170">
    <property type="entry name" value="LuxR_C_like"/>
    <property type="match status" value="1"/>
</dbReference>
<proteinExistence type="predicted"/>
<dbReference type="GO" id="GO:0000160">
    <property type="term" value="P:phosphorelay signal transduction system"/>
    <property type="evidence" value="ECO:0007669"/>
    <property type="project" value="InterPro"/>
</dbReference>
<dbReference type="Gene3D" id="3.40.50.2300">
    <property type="match status" value="1"/>
</dbReference>
<evidence type="ECO:0000256" key="3">
    <source>
        <dbReference type="SAM" id="MobiDB-lite"/>
    </source>
</evidence>
<name>A0A1X7HLA2_9PROT</name>
<dbReference type="Proteomes" id="UP000192936">
    <property type="component" value="Unassembled WGS sequence"/>
</dbReference>
<dbReference type="AlphaFoldDB" id="A0A1X7HLA2"/>
<accession>A0A1X7HLA2</accession>
<dbReference type="InterPro" id="IPR000792">
    <property type="entry name" value="Tscrpt_reg_LuxR_C"/>
</dbReference>
<evidence type="ECO:0000313" key="6">
    <source>
        <dbReference type="EMBL" id="SMF88673.1"/>
    </source>
</evidence>
<dbReference type="PROSITE" id="PS00622">
    <property type="entry name" value="HTH_LUXR_1"/>
    <property type="match status" value="1"/>
</dbReference>
<gene>
    <name evidence="6" type="ORF">SAMN02982917_6482</name>
</gene>
<dbReference type="InterPro" id="IPR001789">
    <property type="entry name" value="Sig_transdc_resp-reg_receiver"/>
</dbReference>
<sequence>MTNECVAIVAESKLFRAGIKSLIGSQLLVSMEADGAVESSRWCTVPNLILVDAVEGNEASVFVDLNARFPRSPIVFLLRHASREQALDLLRLGAHGVLGPDLLADALVLSLRLVLIGQIVVPSFAVDLSLTGETHYQPVGFDADADLTPRERQILDMIVHGQGNKAIGLALGIREPTVKFYVKNIMRKLRVSNRTQAAVWALNHVAHADDETSVDGAEAGTGIIGRSEPPDVSIPAASPSATRLSPIRETADVMA</sequence>
<dbReference type="GO" id="GO:0006355">
    <property type="term" value="P:regulation of DNA-templated transcription"/>
    <property type="evidence" value="ECO:0007669"/>
    <property type="project" value="InterPro"/>
</dbReference>
<dbReference type="PRINTS" id="PR00038">
    <property type="entry name" value="HTHLUXR"/>
</dbReference>
<evidence type="ECO:0000259" key="5">
    <source>
        <dbReference type="PROSITE" id="PS50110"/>
    </source>
</evidence>
<protein>
    <submittedName>
        <fullName evidence="6">Two-component system, NarL family, nitrate/nitrite response regulator NarL</fullName>
    </submittedName>
</protein>
<dbReference type="InterPro" id="IPR039420">
    <property type="entry name" value="WalR-like"/>
</dbReference>